<evidence type="ECO:0000256" key="4">
    <source>
        <dbReference type="ARBA" id="ARBA00022692"/>
    </source>
</evidence>
<keyword evidence="5 9" id="KW-0798">TonB box</keyword>
<keyword evidence="6 8" id="KW-0472">Membrane</keyword>
<dbReference type="Gene3D" id="2.40.170.20">
    <property type="entry name" value="TonB-dependent receptor, beta-barrel domain"/>
    <property type="match status" value="1"/>
</dbReference>
<evidence type="ECO:0000256" key="2">
    <source>
        <dbReference type="ARBA" id="ARBA00022448"/>
    </source>
</evidence>
<keyword evidence="4 8" id="KW-0812">Transmembrane</keyword>
<dbReference type="PANTHER" id="PTHR47234">
    <property type="match status" value="1"/>
</dbReference>
<dbReference type="InterPro" id="IPR036942">
    <property type="entry name" value="Beta-barrel_TonB_sf"/>
</dbReference>
<keyword evidence="2 8" id="KW-0813">Transport</keyword>
<dbReference type="PANTHER" id="PTHR47234:SF2">
    <property type="entry name" value="TONB-DEPENDENT RECEPTOR"/>
    <property type="match status" value="1"/>
</dbReference>
<dbReference type="SUPFAM" id="SSF56935">
    <property type="entry name" value="Porins"/>
    <property type="match status" value="1"/>
</dbReference>
<comment type="subcellular location">
    <subcellularLocation>
        <location evidence="1 8">Cell outer membrane</location>
        <topology evidence="1 8">Multi-pass membrane protein</topology>
    </subcellularLocation>
</comment>
<dbReference type="InterPro" id="IPR012910">
    <property type="entry name" value="Plug_dom"/>
</dbReference>
<evidence type="ECO:0000256" key="10">
    <source>
        <dbReference type="SAM" id="SignalP"/>
    </source>
</evidence>
<evidence type="ECO:0000256" key="6">
    <source>
        <dbReference type="ARBA" id="ARBA00023136"/>
    </source>
</evidence>
<evidence type="ECO:0000256" key="9">
    <source>
        <dbReference type="RuleBase" id="RU003357"/>
    </source>
</evidence>
<comment type="caution">
    <text evidence="13">The sequence shown here is derived from an EMBL/GenBank/DDBJ whole genome shotgun (WGS) entry which is preliminary data.</text>
</comment>
<dbReference type="Pfam" id="PF00593">
    <property type="entry name" value="TonB_dep_Rec_b-barrel"/>
    <property type="match status" value="1"/>
</dbReference>
<dbReference type="PROSITE" id="PS52016">
    <property type="entry name" value="TONB_DEPENDENT_REC_3"/>
    <property type="match status" value="1"/>
</dbReference>
<dbReference type="InterPro" id="IPR000531">
    <property type="entry name" value="Beta-barrel_TonB"/>
</dbReference>
<dbReference type="RefSeq" id="WP_123325071.1">
    <property type="nucleotide sequence ID" value="NZ_JBHRSX010000034.1"/>
</dbReference>
<evidence type="ECO:0000313" key="14">
    <source>
        <dbReference type="Proteomes" id="UP001595477"/>
    </source>
</evidence>
<evidence type="ECO:0000256" key="1">
    <source>
        <dbReference type="ARBA" id="ARBA00004571"/>
    </source>
</evidence>
<evidence type="ECO:0000256" key="8">
    <source>
        <dbReference type="PROSITE-ProRule" id="PRU01360"/>
    </source>
</evidence>
<dbReference type="Gene3D" id="2.170.130.10">
    <property type="entry name" value="TonB-dependent receptor, plug domain"/>
    <property type="match status" value="1"/>
</dbReference>
<dbReference type="EMBL" id="JBHRSX010000034">
    <property type="protein sequence ID" value="MFC3203006.1"/>
    <property type="molecule type" value="Genomic_DNA"/>
</dbReference>
<evidence type="ECO:0000256" key="3">
    <source>
        <dbReference type="ARBA" id="ARBA00022452"/>
    </source>
</evidence>
<feature type="domain" description="TonB-dependent receptor plug" evidence="12">
    <location>
        <begin position="58"/>
        <end position="174"/>
    </location>
</feature>
<keyword evidence="13" id="KW-0675">Receptor</keyword>
<evidence type="ECO:0000256" key="7">
    <source>
        <dbReference type="ARBA" id="ARBA00023237"/>
    </source>
</evidence>
<dbReference type="InterPro" id="IPR037066">
    <property type="entry name" value="Plug_dom_sf"/>
</dbReference>
<sequence>MNNDNKLHKLSIGVITAMGLLATPQVFAQEEAENGAEPVEKISIVGSRIRTDEFANDTPIDIISVEDAEQEGLKTLGELLRTSTAAAGSNQITAALTVGFVTDGGTGAETVGLRGLGANRTLILLNGRRAGPAGTRGAVSAFDLNSIPLSAIERVEILKDGASALYGSDAVAGVINIITKKGDDKTITVDISQPFESGGEDKRINISYGEEFAEGSFRVTADYRNTAMLSRGDRDYFNCTERLQFLEDGSRSDPIDPRTGKPHCSETGYGLWLYGGVSSAYGGSLQAAYDYDGFFAANGFESINEAGVGFTTPDGWYPVSYGNDYASEGWWDLNHPFLAKQTVIPETTTTSLYATGDYNLSDSITMYGELIFSRRTTETNDYRQFWTADVGVLPASVLDGFDGNGFVFPVALTDHFSSDIEVNYTRGVAGLTGDIGFWTWDLSYQHSISDGDYNQDIIFRDSMLMAQYNAADGVSCSGEVTEFSNKTCVNIPWTDPQFLYGNRTPEQLDFLFGRDKGNTEYTQQTLEGFITGDLFTMPAGEVGAAFGFQVQRDEIDDRPGYHTLNGNSWGLSGAGITAGSQTTKAVFAEVKMPLLEGVAGAERLDLTASGRWTDYDTFGTDTTFKLGLNWEIVEGLSVRASRGTSFRAPALFELFLAEQTGFGGQLAIDPCLDYEAGYASGAISDTVYQNCIADGVPADYVQPGGSVTLVTSGGAGRLEAETSVAEGIGVVWTSPEDTFAVSVDYFAIEINDEIDELGGASIVNRCYNSIDFANEPLCDLFTRRDGSSANDYGIDQVNGGYVNIAYQEVRGVDYNFTYQDDFDWGSLRFRVEHTMQIERYSKQFADSPYNNFIGENGYPKHVGVARLSYSNDDFILIWTANYFDSTNDYEYYASETNTTTVNGNTVTFIDETPWTTYHTVSGSFDYEGLEVLLGLANVFDKEPPRISSSGFDLGNSAMYSQYQTAFIGRRVFANLTYNF</sequence>
<evidence type="ECO:0000259" key="11">
    <source>
        <dbReference type="Pfam" id="PF00593"/>
    </source>
</evidence>
<organism evidence="13 14">
    <name type="scientific">Alteromonas oceani</name>
    <dbReference type="NCBI Taxonomy" id="2071609"/>
    <lineage>
        <taxon>Bacteria</taxon>
        <taxon>Pseudomonadati</taxon>
        <taxon>Pseudomonadota</taxon>
        <taxon>Gammaproteobacteria</taxon>
        <taxon>Alteromonadales</taxon>
        <taxon>Alteromonadaceae</taxon>
        <taxon>Alteromonas/Salinimonas group</taxon>
        <taxon>Alteromonas</taxon>
    </lineage>
</organism>
<dbReference type="InterPro" id="IPR039426">
    <property type="entry name" value="TonB-dep_rcpt-like"/>
</dbReference>
<feature type="signal peptide" evidence="10">
    <location>
        <begin position="1"/>
        <end position="28"/>
    </location>
</feature>
<dbReference type="Proteomes" id="UP001595477">
    <property type="component" value="Unassembled WGS sequence"/>
</dbReference>
<accession>A0ABV7K1Y9</accession>
<dbReference type="Pfam" id="PF07715">
    <property type="entry name" value="Plug"/>
    <property type="match status" value="1"/>
</dbReference>
<keyword evidence="3 8" id="KW-1134">Transmembrane beta strand</keyword>
<keyword evidence="10" id="KW-0732">Signal</keyword>
<reference evidence="14" key="1">
    <citation type="journal article" date="2019" name="Int. J. Syst. Evol. Microbiol.">
        <title>The Global Catalogue of Microorganisms (GCM) 10K type strain sequencing project: providing services to taxonomists for standard genome sequencing and annotation.</title>
        <authorList>
            <consortium name="The Broad Institute Genomics Platform"/>
            <consortium name="The Broad Institute Genome Sequencing Center for Infectious Disease"/>
            <person name="Wu L."/>
            <person name="Ma J."/>
        </authorList>
    </citation>
    <scope>NUCLEOTIDE SEQUENCE [LARGE SCALE GENOMIC DNA]</scope>
    <source>
        <strain evidence="14">KCTC 52449</strain>
    </source>
</reference>
<feature type="chain" id="PRO_5046516328" evidence="10">
    <location>
        <begin position="29"/>
        <end position="979"/>
    </location>
</feature>
<evidence type="ECO:0000256" key="5">
    <source>
        <dbReference type="ARBA" id="ARBA00023077"/>
    </source>
</evidence>
<keyword evidence="7 8" id="KW-0998">Cell outer membrane</keyword>
<gene>
    <name evidence="13" type="ORF">ACFOEW_14415</name>
</gene>
<feature type="domain" description="TonB-dependent receptor-like beta-barrel" evidence="11">
    <location>
        <begin position="422"/>
        <end position="937"/>
    </location>
</feature>
<comment type="similarity">
    <text evidence="8 9">Belongs to the TonB-dependent receptor family.</text>
</comment>
<keyword evidence="14" id="KW-1185">Reference proteome</keyword>
<evidence type="ECO:0000313" key="13">
    <source>
        <dbReference type="EMBL" id="MFC3203006.1"/>
    </source>
</evidence>
<proteinExistence type="inferred from homology"/>
<name>A0ABV7K1Y9_9ALTE</name>
<evidence type="ECO:0000259" key="12">
    <source>
        <dbReference type="Pfam" id="PF07715"/>
    </source>
</evidence>
<protein>
    <submittedName>
        <fullName evidence="13">TonB-dependent receptor domain-containing protein</fullName>
    </submittedName>
</protein>